<feature type="region of interest" description="Disordered" evidence="1">
    <location>
        <begin position="188"/>
        <end position="215"/>
    </location>
</feature>
<keyword evidence="2" id="KW-1133">Transmembrane helix</keyword>
<dbReference type="InterPro" id="IPR027417">
    <property type="entry name" value="P-loop_NTPase"/>
</dbReference>
<evidence type="ECO:0000313" key="5">
    <source>
        <dbReference type="Proteomes" id="UP000253094"/>
    </source>
</evidence>
<dbReference type="PANTHER" id="PTHR46844">
    <property type="entry name" value="SLR5058 PROTEIN"/>
    <property type="match status" value="1"/>
</dbReference>
<dbReference type="AlphaFoldDB" id="A0A367FIJ8"/>
<proteinExistence type="predicted"/>
<evidence type="ECO:0000313" key="4">
    <source>
        <dbReference type="EMBL" id="RCG30213.1"/>
    </source>
</evidence>
<keyword evidence="2" id="KW-0472">Membrane</keyword>
<dbReference type="SUPFAM" id="SSF52540">
    <property type="entry name" value="P-loop containing nucleoside triphosphate hydrolases"/>
    <property type="match status" value="1"/>
</dbReference>
<keyword evidence="5" id="KW-1185">Reference proteome</keyword>
<feature type="domain" description="NACHT" evidence="3">
    <location>
        <begin position="238"/>
        <end position="359"/>
    </location>
</feature>
<dbReference type="PROSITE" id="PS50837">
    <property type="entry name" value="NACHT"/>
    <property type="match status" value="1"/>
</dbReference>
<protein>
    <submittedName>
        <fullName evidence="4">NACHT domain-containing protein</fullName>
    </submittedName>
</protein>
<dbReference type="EMBL" id="QOIL01000008">
    <property type="protein sequence ID" value="RCG30213.1"/>
    <property type="molecule type" value="Genomic_DNA"/>
</dbReference>
<sequence length="1170" mass="128679">MAAPPSAAQERVGKDAYTADRIVGRSRCAAVQWRPVIAATVSEWPRMAAQPPLGPSSTPWARLAVALAALGPPALVGAGLWPDVRTHPVLSGLALLGYWIVLAVVEFLRQVGKAVQDKWVQRVADLVDATVTDRLARTRRTYLKQLAASIRYIDVRGLTTIGEYALELRQVYVDVSLVPRAVHETLREPLAGTSKGEPPQEPLAGTVAAGTSREPSARTVTADQRRSLRSFLDADRTGVFAVIGAPGSGKTTLLRRTTLDLCRPRRGDLPILLYLRDHIQAILDDPDVTLGAIAAGQPWLKGRIPATWFERSLQKGRCRVMLDGLDEVAKEEDRKAVVRWMSGQTIRYSGNTFVVTSRPHGYHENPLNDATVLQVRRFTPEQISAFLHGWYLAIDQRSTGETGPETRARARNHADDLLERLRKKPALYDLAANPLLLTMIANVHRYRSALPGSRAGLYGEMCEVLLHRRQDSKGLADQGTGLRGEQKERVVRELALTMMLRGVKDISVEGARQAIGPALARVSPDVTPEAFLAETEKSGLIIERESGILAFAHLTLQEYLAATEIKQEKHASLLAKRVDDPAWRETILLWSATADASPVVESCLTSGTVRALALAFDCADEARELSPDLRDRLESLLSSPTSESADAKDHSRLITAIKVNRALRDVIRMQEGTALCAHPVPTDLYRLFVEDAYAISPHHPPEHMATGGWPSPETPITGLWPNDVTRFVDWLNSLSADGSTYRLPTTAELSDPAIRVVADLTRSRAWAEDGGDTILFGTEASHGSFAYDASEEAAIRRLTEMPLFAYERIGPFLLTATVLTLLGTAKDLRTMRLSTVEHQFAVHLSPLLAYSLHAHDVVRQVIIERELVHLNARTEFQDMGFELRLTAIRARMLNDEASTTTDPGIKKIRQLVKRLHIDQTRPADERIKTIDRTFGHVLREVGGLVHENCPLLALTTDGTEGKSLHRDYRRLLRAAHELADQIMTKGESHPLRAGDGEGPGHRLLLLGSATLCLTWWLGTSPDRHPVWQWVPKNLDDLPTTAVRRFMPGHNPMDTVPGDLPGLLLSALVDVRGKLESRPGFALVPMLNQLVTDIVAVLQPMADRRAPYDKDLVRAARIGALAAALLVALGVADTDPVAITPFMEAVHVLATFECRASGSITPRDVLLLVRG</sequence>
<dbReference type="Proteomes" id="UP000253094">
    <property type="component" value="Unassembled WGS sequence"/>
</dbReference>
<reference evidence="4 5" key="1">
    <citation type="submission" date="2018-06" db="EMBL/GenBank/DDBJ databases">
        <title>Sphaerisporangium craniellae sp. nov., isolated from a marine sponge in the South China Sea.</title>
        <authorList>
            <person name="Li L."/>
        </authorList>
    </citation>
    <scope>NUCLEOTIDE SEQUENCE [LARGE SCALE GENOMIC DNA]</scope>
    <source>
        <strain evidence="4 5">CCTCC AA 208026</strain>
    </source>
</reference>
<dbReference type="PANTHER" id="PTHR46844:SF1">
    <property type="entry name" value="SLR5058 PROTEIN"/>
    <property type="match status" value="1"/>
</dbReference>
<dbReference type="OrthoDB" id="135105at2"/>
<evidence type="ECO:0000256" key="1">
    <source>
        <dbReference type="SAM" id="MobiDB-lite"/>
    </source>
</evidence>
<dbReference type="InterPro" id="IPR007111">
    <property type="entry name" value="NACHT_NTPase"/>
</dbReference>
<organism evidence="4 5">
    <name type="scientific">Sphaerisporangium album</name>
    <dbReference type="NCBI Taxonomy" id="509200"/>
    <lineage>
        <taxon>Bacteria</taxon>
        <taxon>Bacillati</taxon>
        <taxon>Actinomycetota</taxon>
        <taxon>Actinomycetes</taxon>
        <taxon>Streptosporangiales</taxon>
        <taxon>Streptosporangiaceae</taxon>
        <taxon>Sphaerisporangium</taxon>
    </lineage>
</organism>
<dbReference type="Pfam" id="PF05729">
    <property type="entry name" value="NACHT"/>
    <property type="match status" value="1"/>
</dbReference>
<gene>
    <name evidence="4" type="ORF">DQ384_15790</name>
</gene>
<evidence type="ECO:0000256" key="2">
    <source>
        <dbReference type="SAM" id="Phobius"/>
    </source>
</evidence>
<feature type="transmembrane region" description="Helical" evidence="2">
    <location>
        <begin position="88"/>
        <end position="108"/>
    </location>
</feature>
<comment type="caution">
    <text evidence="4">The sequence shown here is derived from an EMBL/GenBank/DDBJ whole genome shotgun (WGS) entry which is preliminary data.</text>
</comment>
<keyword evidence="2" id="KW-0812">Transmembrane</keyword>
<name>A0A367FIJ8_9ACTN</name>
<accession>A0A367FIJ8</accession>
<evidence type="ECO:0000259" key="3">
    <source>
        <dbReference type="PROSITE" id="PS50837"/>
    </source>
</evidence>
<feature type="transmembrane region" description="Helical" evidence="2">
    <location>
        <begin position="60"/>
        <end position="81"/>
    </location>
</feature>
<dbReference type="Gene3D" id="3.40.50.300">
    <property type="entry name" value="P-loop containing nucleotide triphosphate hydrolases"/>
    <property type="match status" value="1"/>
</dbReference>